<comment type="similarity">
    <text evidence="1">Belongs to the DtxR/MntR family.</text>
</comment>
<feature type="domain" description="HTH dtxR-type" evidence="5">
    <location>
        <begin position="12"/>
        <end position="77"/>
    </location>
</feature>
<dbReference type="InterPro" id="IPR050536">
    <property type="entry name" value="DtxR_MntR_Metal-Reg"/>
</dbReference>
<sequence length="141" mass="16109">MPKTDTHEGHELSMASEDYLESIYRIMSDRGEELEGVRSVDVAEQLNVSKASVNKALSTLKDAGMVEQVRYGRVRLTTAGKEYASRVWKTHRTLRAFLVHDLGVDKKTANDEACLMEHYLSDDTVRRWCDFLEKQGLDLDE</sequence>
<dbReference type="PROSITE" id="PS50944">
    <property type="entry name" value="HTH_DTXR"/>
    <property type="match status" value="1"/>
</dbReference>
<dbReference type="SMART" id="SM00529">
    <property type="entry name" value="HTH_DTXR"/>
    <property type="match status" value="1"/>
</dbReference>
<comment type="caution">
    <text evidence="6">The sequence shown here is derived from an EMBL/GenBank/DDBJ whole genome shotgun (WGS) entry which is preliminary data.</text>
</comment>
<proteinExistence type="inferred from homology"/>
<evidence type="ECO:0000256" key="2">
    <source>
        <dbReference type="ARBA" id="ARBA00023015"/>
    </source>
</evidence>
<keyword evidence="7" id="KW-1185">Reference proteome</keyword>
<gene>
    <name evidence="6" type="ORF">VXJ25_07130</name>
</gene>
<evidence type="ECO:0000313" key="7">
    <source>
        <dbReference type="Proteomes" id="UP001332931"/>
    </source>
</evidence>
<dbReference type="Gene3D" id="1.10.60.10">
    <property type="entry name" value="Iron dependent repressor, metal binding and dimerisation domain"/>
    <property type="match status" value="1"/>
</dbReference>
<dbReference type="SUPFAM" id="SSF47979">
    <property type="entry name" value="Iron-dependent repressor protein, dimerization domain"/>
    <property type="match status" value="1"/>
</dbReference>
<dbReference type="InterPro" id="IPR036421">
    <property type="entry name" value="Fe_dep_repressor_sf"/>
</dbReference>
<accession>A0ABU7RAX2</accession>
<dbReference type="PANTHER" id="PTHR33238">
    <property type="entry name" value="IRON (METAL) DEPENDENT REPRESSOR, DTXR FAMILY"/>
    <property type="match status" value="1"/>
</dbReference>
<keyword evidence="2" id="KW-0805">Transcription regulation</keyword>
<evidence type="ECO:0000259" key="5">
    <source>
        <dbReference type="PROSITE" id="PS50944"/>
    </source>
</evidence>
<dbReference type="InterPro" id="IPR036388">
    <property type="entry name" value="WH-like_DNA-bd_sf"/>
</dbReference>
<evidence type="ECO:0000256" key="1">
    <source>
        <dbReference type="ARBA" id="ARBA00007871"/>
    </source>
</evidence>
<reference evidence="6 7" key="1">
    <citation type="submission" date="2024-01" db="EMBL/GenBank/DDBJ databases">
        <title>Description of Olsenella sp. nov., isolated from pig feces.</title>
        <authorList>
            <person name="Chang Y.-H."/>
        </authorList>
    </citation>
    <scope>NUCLEOTIDE SEQUENCE [LARGE SCALE GENOMIC DNA]</scope>
    <source>
        <strain evidence="6 7">YH-ols2223</strain>
    </source>
</reference>
<dbReference type="EMBL" id="JAZGJQ010000008">
    <property type="protein sequence ID" value="MEE6147752.1"/>
    <property type="molecule type" value="Genomic_DNA"/>
</dbReference>
<dbReference type="InterPro" id="IPR022689">
    <property type="entry name" value="Iron_dep_repressor"/>
</dbReference>
<dbReference type="InterPro" id="IPR022687">
    <property type="entry name" value="HTH_DTXR"/>
</dbReference>
<dbReference type="Proteomes" id="UP001332931">
    <property type="component" value="Unassembled WGS sequence"/>
</dbReference>
<organism evidence="6 7">
    <name type="scientific">Olsenella absiana</name>
    <dbReference type="NCBI Taxonomy" id="3115222"/>
    <lineage>
        <taxon>Bacteria</taxon>
        <taxon>Bacillati</taxon>
        <taxon>Actinomycetota</taxon>
        <taxon>Coriobacteriia</taxon>
        <taxon>Coriobacteriales</taxon>
        <taxon>Atopobiaceae</taxon>
        <taxon>Olsenella</taxon>
    </lineage>
</organism>
<dbReference type="InterPro" id="IPR001367">
    <property type="entry name" value="Fe_dep_repressor"/>
</dbReference>
<evidence type="ECO:0000256" key="3">
    <source>
        <dbReference type="ARBA" id="ARBA00023125"/>
    </source>
</evidence>
<dbReference type="SUPFAM" id="SSF46785">
    <property type="entry name" value="Winged helix' DNA-binding domain"/>
    <property type="match status" value="1"/>
</dbReference>
<name>A0ABU7RAX2_9ACTN</name>
<keyword evidence="3" id="KW-0238">DNA-binding</keyword>
<dbReference type="RefSeq" id="WP_330958521.1">
    <property type="nucleotide sequence ID" value="NZ_JAZGJQ010000008.1"/>
</dbReference>
<dbReference type="InterPro" id="IPR036390">
    <property type="entry name" value="WH_DNA-bd_sf"/>
</dbReference>
<dbReference type="Pfam" id="PF01325">
    <property type="entry name" value="Fe_dep_repress"/>
    <property type="match status" value="1"/>
</dbReference>
<dbReference type="PANTHER" id="PTHR33238:SF7">
    <property type="entry name" value="IRON-DEPENDENT TRANSCRIPTIONAL REGULATOR"/>
    <property type="match status" value="1"/>
</dbReference>
<dbReference type="Gene3D" id="1.10.10.10">
    <property type="entry name" value="Winged helix-like DNA-binding domain superfamily/Winged helix DNA-binding domain"/>
    <property type="match status" value="1"/>
</dbReference>
<keyword evidence="4" id="KW-0804">Transcription</keyword>
<evidence type="ECO:0000256" key="4">
    <source>
        <dbReference type="ARBA" id="ARBA00023163"/>
    </source>
</evidence>
<dbReference type="Pfam" id="PF02742">
    <property type="entry name" value="Fe_dep_repr_C"/>
    <property type="match status" value="1"/>
</dbReference>
<protein>
    <submittedName>
        <fullName evidence="6">Metal-dependent transcriptional regulator</fullName>
    </submittedName>
</protein>
<evidence type="ECO:0000313" key="6">
    <source>
        <dbReference type="EMBL" id="MEE6147752.1"/>
    </source>
</evidence>